<dbReference type="InterPro" id="IPR006311">
    <property type="entry name" value="TAT_signal"/>
</dbReference>
<keyword evidence="6" id="KW-1185">Reference proteome</keyword>
<dbReference type="InterPro" id="IPR018389">
    <property type="entry name" value="DctP_fam"/>
</dbReference>
<protein>
    <submittedName>
        <fullName evidence="5">ABC transporter substrate-binding protein</fullName>
    </submittedName>
</protein>
<reference evidence="5 6" key="1">
    <citation type="submission" date="2019-08" db="EMBL/GenBank/DDBJ databases">
        <title>Bradyrhizobium hipponensis sp. nov., a rhizobium isolated from a Lupinus angustifolius root nodule in Tunisia.</title>
        <authorList>
            <person name="Off K."/>
            <person name="Rejili M."/>
            <person name="Mars M."/>
            <person name="Brachmann A."/>
            <person name="Marin M."/>
        </authorList>
    </citation>
    <scope>NUCLEOTIDE SEQUENCE [LARGE SCALE GENOMIC DNA]</scope>
    <source>
        <strain evidence="6">aSej3</strain>
    </source>
</reference>
<dbReference type="InterPro" id="IPR038404">
    <property type="entry name" value="TRAP_DctP_sf"/>
</dbReference>
<accession>A0A5S4YS18</accession>
<feature type="binding site" evidence="3">
    <location>
        <position position="240"/>
    </location>
    <ligand>
        <name>substrate</name>
    </ligand>
</feature>
<dbReference type="GO" id="GO:0043177">
    <property type="term" value="F:organic acid binding"/>
    <property type="evidence" value="ECO:0007669"/>
    <property type="project" value="InterPro"/>
</dbReference>
<gene>
    <name evidence="5" type="ORF">FXV83_12910</name>
</gene>
<comment type="caution">
    <text evidence="5">The sequence shown here is derived from an EMBL/GenBank/DDBJ whole genome shotgun (WGS) entry which is preliminary data.</text>
</comment>
<evidence type="ECO:0000256" key="2">
    <source>
        <dbReference type="PIRSR" id="PIRSR039026-1"/>
    </source>
</evidence>
<dbReference type="InterPro" id="IPR041722">
    <property type="entry name" value="TakP/all3028"/>
</dbReference>
<keyword evidence="3" id="KW-0479">Metal-binding</keyword>
<dbReference type="Gene3D" id="3.40.190.170">
    <property type="entry name" value="Bacterial extracellular solute-binding protein, family 7"/>
    <property type="match status" value="1"/>
</dbReference>
<dbReference type="Pfam" id="PF03480">
    <property type="entry name" value="DctP"/>
    <property type="match status" value="1"/>
</dbReference>
<dbReference type="CDD" id="cd13682">
    <property type="entry name" value="PBP2_TRAP_alpha-ketoacid"/>
    <property type="match status" value="1"/>
</dbReference>
<dbReference type="GO" id="GO:0031317">
    <property type="term" value="C:tripartite ATP-independent periplasmic transporter complex"/>
    <property type="evidence" value="ECO:0007669"/>
    <property type="project" value="InterPro"/>
</dbReference>
<evidence type="ECO:0000256" key="1">
    <source>
        <dbReference type="ARBA" id="ARBA00022729"/>
    </source>
</evidence>
<dbReference type="EMBL" id="VSTH01000041">
    <property type="protein sequence ID" value="TYO66155.1"/>
    <property type="molecule type" value="Genomic_DNA"/>
</dbReference>
<dbReference type="RefSeq" id="WP_148739554.1">
    <property type="nucleotide sequence ID" value="NZ_VSTH01000041.1"/>
</dbReference>
<dbReference type="AlphaFoldDB" id="A0A5S4YS18"/>
<sequence>MKRRDFIKVTGLGAAGAVTLAAPAIAQSTPEIKWRMPTSWPKSLDTLYGGAEMMAKMVAEATDNKFQIQTFAGGEIVPGLQVLDAVQNGTCEIGHTASYYYFGKDPTFTFGSAVPFGPNMRINQAWYMLGGGREVLNEFYKKYNVVSLLAGNTGCQMGGWFRKEVKVPQDFSGLKFRIGGFAGRVLQKLGAVPQQIAGGDIYPALEKGTIDAAEWVGPYDDDKLGFVKVAPHYYFPGWWEGGPMLLAFVNQDKWNALPKHYQSVLEQAGHFANNWMMAKYDQSNPPALRRLLAAGAKLHPFSPEIMQACLKAAKELHTEVASTNADFKKVYDSLTAFSTNGYQWFQVAEVGYDNFMARNSQS</sequence>
<feature type="binding site" evidence="3">
    <location>
        <position position="214"/>
    </location>
    <ligand>
        <name>substrate</name>
    </ligand>
</feature>
<dbReference type="GO" id="GO:0015849">
    <property type="term" value="P:organic acid transport"/>
    <property type="evidence" value="ECO:0007669"/>
    <property type="project" value="InterPro"/>
</dbReference>
<evidence type="ECO:0000256" key="3">
    <source>
        <dbReference type="PIRSR" id="PIRSR039026-2"/>
    </source>
</evidence>
<organism evidence="5 6">
    <name type="scientific">Bradyrhizobium hipponense</name>
    <dbReference type="NCBI Taxonomy" id="2605638"/>
    <lineage>
        <taxon>Bacteria</taxon>
        <taxon>Pseudomonadati</taxon>
        <taxon>Pseudomonadota</taxon>
        <taxon>Alphaproteobacteria</taxon>
        <taxon>Hyphomicrobiales</taxon>
        <taxon>Nitrobacteraceae</taxon>
        <taxon>Bradyrhizobium</taxon>
    </lineage>
</organism>
<feature type="binding site" evidence="3">
    <location>
        <position position="215"/>
    </location>
    <ligand>
        <name>Na(+)</name>
        <dbReference type="ChEBI" id="CHEBI:29101"/>
    </ligand>
</feature>
<dbReference type="GO" id="GO:0046872">
    <property type="term" value="F:metal ion binding"/>
    <property type="evidence" value="ECO:0007669"/>
    <property type="project" value="UniProtKB-KW"/>
</dbReference>
<evidence type="ECO:0000313" key="6">
    <source>
        <dbReference type="Proteomes" id="UP000324797"/>
    </source>
</evidence>
<dbReference type="GO" id="GO:0055085">
    <property type="term" value="P:transmembrane transport"/>
    <property type="evidence" value="ECO:0007669"/>
    <property type="project" value="InterPro"/>
</dbReference>
<dbReference type="Gene3D" id="3.40.190.10">
    <property type="entry name" value="Periplasmic binding protein-like II"/>
    <property type="match status" value="1"/>
</dbReference>
<dbReference type="Proteomes" id="UP000324797">
    <property type="component" value="Unassembled WGS sequence"/>
</dbReference>
<evidence type="ECO:0000256" key="4">
    <source>
        <dbReference type="SAM" id="SignalP"/>
    </source>
</evidence>
<dbReference type="PANTHER" id="PTHR33376">
    <property type="match status" value="1"/>
</dbReference>
<dbReference type="PANTHER" id="PTHR33376:SF5">
    <property type="entry name" value="EXTRACYTOPLASMIC SOLUTE RECEPTOR PROTEIN"/>
    <property type="match status" value="1"/>
</dbReference>
<name>A0A5S4YS18_9BRAD</name>
<dbReference type="PROSITE" id="PS51318">
    <property type="entry name" value="TAT"/>
    <property type="match status" value="1"/>
</dbReference>
<feature type="signal peptide" evidence="4">
    <location>
        <begin position="1"/>
        <end position="26"/>
    </location>
</feature>
<feature type="binding site" evidence="2">
    <location>
        <position position="156"/>
    </location>
    <ligand>
        <name>substrate</name>
    </ligand>
</feature>
<dbReference type="InterPro" id="IPR026289">
    <property type="entry name" value="SBP_TakP-like"/>
</dbReference>
<keyword evidence="1 4" id="KW-0732">Signal</keyword>
<evidence type="ECO:0000313" key="5">
    <source>
        <dbReference type="EMBL" id="TYO66155.1"/>
    </source>
</evidence>
<dbReference type="PIRSF" id="PIRSF039026">
    <property type="entry name" value="SiaP"/>
    <property type="match status" value="1"/>
</dbReference>
<proteinExistence type="predicted"/>
<feature type="chain" id="PRO_5024373386" evidence="4">
    <location>
        <begin position="27"/>
        <end position="362"/>
    </location>
</feature>
<feature type="binding site" evidence="2">
    <location>
        <position position="177"/>
    </location>
    <ligand>
        <name>substrate</name>
    </ligand>
</feature>